<dbReference type="RefSeq" id="XP_030378346.1">
    <property type="nucleotide sequence ID" value="XM_030522486.1"/>
</dbReference>
<comment type="subcellular location">
    <subcellularLocation>
        <location evidence="1">Cytoplasm</location>
        <location evidence="1">Cytoskeleton</location>
        <location evidence="1">Spindle pole</location>
    </subcellularLocation>
</comment>
<evidence type="ECO:0000256" key="1">
    <source>
        <dbReference type="ARBA" id="ARBA00004647"/>
    </source>
</evidence>
<feature type="domain" description="Kinesin motor" evidence="12">
    <location>
        <begin position="148"/>
        <end position="481"/>
    </location>
</feature>
<dbReference type="GeneID" id="115626971"/>
<dbReference type="GO" id="GO:0005524">
    <property type="term" value="F:ATP binding"/>
    <property type="evidence" value="ECO:0007669"/>
    <property type="project" value="UniProtKB-UniRule"/>
</dbReference>
<dbReference type="GO" id="GO:0007019">
    <property type="term" value="P:microtubule depolymerization"/>
    <property type="evidence" value="ECO:0007669"/>
    <property type="project" value="TreeGrafter"/>
</dbReference>
<dbReference type="SUPFAM" id="SSF52540">
    <property type="entry name" value="P-loop containing nucleoside triphosphate hydrolases"/>
    <property type="match status" value="1"/>
</dbReference>
<dbReference type="PROSITE" id="PS50067">
    <property type="entry name" value="KINESIN_MOTOR_2"/>
    <property type="match status" value="1"/>
</dbReference>
<evidence type="ECO:0000256" key="4">
    <source>
        <dbReference type="ARBA" id="ARBA00022741"/>
    </source>
</evidence>
<feature type="compositionally biased region" description="Basic and acidic residues" evidence="11">
    <location>
        <begin position="83"/>
        <end position="110"/>
    </location>
</feature>
<dbReference type="InterPro" id="IPR027417">
    <property type="entry name" value="P-loop_NTPase"/>
</dbReference>
<keyword evidence="2" id="KW-0963">Cytoplasm</keyword>
<proteinExistence type="inferred from homology"/>
<dbReference type="Proteomes" id="UP000504634">
    <property type="component" value="Unplaced"/>
</dbReference>
<dbReference type="InterPro" id="IPR027640">
    <property type="entry name" value="Kinesin-like_fam"/>
</dbReference>
<comment type="similarity">
    <text evidence="9">Belongs to the TRAFAC class myosin-kinesin ATPase superfamily. Kinesin family. KIN-13 subfamily.</text>
</comment>
<evidence type="ECO:0000256" key="9">
    <source>
        <dbReference type="ARBA" id="ARBA00061030"/>
    </source>
</evidence>
<dbReference type="InterPro" id="IPR036961">
    <property type="entry name" value="Kinesin_motor_dom_sf"/>
</dbReference>
<feature type="binding site" evidence="10">
    <location>
        <begin position="238"/>
        <end position="245"/>
    </location>
    <ligand>
        <name>ATP</name>
        <dbReference type="ChEBI" id="CHEBI:30616"/>
    </ligand>
</feature>
<dbReference type="CDD" id="cd01367">
    <property type="entry name" value="KISc_KIF2_like"/>
    <property type="match status" value="1"/>
</dbReference>
<keyword evidence="8" id="KW-0206">Cytoskeleton</keyword>
<feature type="compositionally biased region" description="Polar residues" evidence="11">
    <location>
        <begin position="33"/>
        <end position="45"/>
    </location>
</feature>
<dbReference type="Pfam" id="PF00225">
    <property type="entry name" value="Kinesin"/>
    <property type="match status" value="1"/>
</dbReference>
<evidence type="ECO:0000256" key="5">
    <source>
        <dbReference type="ARBA" id="ARBA00022829"/>
    </source>
</evidence>
<reference evidence="14" key="1">
    <citation type="submission" date="2025-08" db="UniProtKB">
        <authorList>
            <consortium name="RefSeq"/>
        </authorList>
    </citation>
    <scope>IDENTIFICATION</scope>
    <source>
        <strain evidence="14">11010-0011.00</strain>
        <tissue evidence="14">Whole body</tissue>
    </source>
</reference>
<keyword evidence="3" id="KW-0493">Microtubule</keyword>
<evidence type="ECO:0000256" key="7">
    <source>
        <dbReference type="ARBA" id="ARBA00023175"/>
    </source>
</evidence>
<evidence type="ECO:0000256" key="3">
    <source>
        <dbReference type="ARBA" id="ARBA00022701"/>
    </source>
</evidence>
<dbReference type="GO" id="GO:0005828">
    <property type="term" value="C:kinetochore microtubule"/>
    <property type="evidence" value="ECO:0007669"/>
    <property type="project" value="UniProtKB-ARBA"/>
</dbReference>
<dbReference type="SMART" id="SM00129">
    <property type="entry name" value="KISc"/>
    <property type="match status" value="1"/>
</dbReference>
<dbReference type="GO" id="GO:0003777">
    <property type="term" value="F:microtubule motor activity"/>
    <property type="evidence" value="ECO:0007669"/>
    <property type="project" value="InterPro"/>
</dbReference>
<dbReference type="OrthoDB" id="3176171at2759"/>
<keyword evidence="5" id="KW-0159">Chromosome partition</keyword>
<accession>A0A6J2TNZ2</accession>
<evidence type="ECO:0000256" key="8">
    <source>
        <dbReference type="ARBA" id="ARBA00023212"/>
    </source>
</evidence>
<dbReference type="Gene3D" id="3.40.850.10">
    <property type="entry name" value="Kinesin motor domain"/>
    <property type="match status" value="1"/>
</dbReference>
<evidence type="ECO:0000256" key="2">
    <source>
        <dbReference type="ARBA" id="ARBA00022490"/>
    </source>
</evidence>
<dbReference type="FunFam" id="3.40.850.10:FF:000012">
    <property type="entry name" value="Kinesin-like protein"/>
    <property type="match status" value="1"/>
</dbReference>
<evidence type="ECO:0000256" key="6">
    <source>
        <dbReference type="ARBA" id="ARBA00022840"/>
    </source>
</evidence>
<keyword evidence="13" id="KW-1185">Reference proteome</keyword>
<evidence type="ECO:0000313" key="14">
    <source>
        <dbReference type="RefSeq" id="XP_030378346.1"/>
    </source>
</evidence>
<keyword evidence="6 10" id="KW-0067">ATP-binding</keyword>
<evidence type="ECO:0000256" key="10">
    <source>
        <dbReference type="PROSITE-ProRule" id="PRU00283"/>
    </source>
</evidence>
<dbReference type="AlphaFoldDB" id="A0A6J2TNZ2"/>
<keyword evidence="4 10" id="KW-0547">Nucleotide-binding</keyword>
<evidence type="ECO:0000256" key="11">
    <source>
        <dbReference type="SAM" id="MobiDB-lite"/>
    </source>
</evidence>
<feature type="compositionally biased region" description="Low complexity" evidence="11">
    <location>
        <begin position="22"/>
        <end position="31"/>
    </location>
</feature>
<dbReference type="PANTHER" id="PTHR47971:SF8">
    <property type="entry name" value="KINESIN-LIKE PROTEIN"/>
    <property type="match status" value="1"/>
</dbReference>
<dbReference type="GO" id="GO:0000922">
    <property type="term" value="C:spindle pole"/>
    <property type="evidence" value="ECO:0007669"/>
    <property type="project" value="UniProtKB-SubCell"/>
</dbReference>
<dbReference type="PANTHER" id="PTHR47971">
    <property type="entry name" value="KINESIN-RELATED PROTEIN 6"/>
    <property type="match status" value="1"/>
</dbReference>
<dbReference type="InterPro" id="IPR001752">
    <property type="entry name" value="Kinesin_motor_dom"/>
</dbReference>
<evidence type="ECO:0000259" key="12">
    <source>
        <dbReference type="PROSITE" id="PS50067"/>
    </source>
</evidence>
<dbReference type="GO" id="GO:0008017">
    <property type="term" value="F:microtubule binding"/>
    <property type="evidence" value="ECO:0007669"/>
    <property type="project" value="InterPro"/>
</dbReference>
<organism evidence="13 14">
    <name type="scientific">Drosophila lebanonensis</name>
    <name type="common">Fruit fly</name>
    <name type="synonym">Scaptodrosophila lebanonensis</name>
    <dbReference type="NCBI Taxonomy" id="7225"/>
    <lineage>
        <taxon>Eukaryota</taxon>
        <taxon>Metazoa</taxon>
        <taxon>Ecdysozoa</taxon>
        <taxon>Arthropoda</taxon>
        <taxon>Hexapoda</taxon>
        <taxon>Insecta</taxon>
        <taxon>Pterygota</taxon>
        <taxon>Neoptera</taxon>
        <taxon>Endopterygota</taxon>
        <taxon>Diptera</taxon>
        <taxon>Brachycera</taxon>
        <taxon>Muscomorpha</taxon>
        <taxon>Ephydroidea</taxon>
        <taxon>Drosophilidae</taxon>
        <taxon>Scaptodrosophila</taxon>
    </lineage>
</organism>
<protein>
    <submittedName>
        <fullName evidence="14">Kinesin-like protein Klp10A</fullName>
    </submittedName>
</protein>
<feature type="region of interest" description="Disordered" evidence="11">
    <location>
        <begin position="1"/>
        <end position="110"/>
    </location>
</feature>
<feature type="compositionally biased region" description="Low complexity" evidence="11">
    <location>
        <begin position="46"/>
        <end position="56"/>
    </location>
</feature>
<gene>
    <name evidence="14" type="primary">LOC115626971</name>
</gene>
<keyword evidence="7 10" id="KW-0505">Motor protein</keyword>
<dbReference type="GO" id="GO:0007059">
    <property type="term" value="P:chromosome segregation"/>
    <property type="evidence" value="ECO:0007669"/>
    <property type="project" value="UniProtKB-KW"/>
</dbReference>
<evidence type="ECO:0000313" key="13">
    <source>
        <dbReference type="Proteomes" id="UP000504634"/>
    </source>
</evidence>
<name>A0A6J2TNZ2_DROLE</name>
<sequence length="501" mass="55034">MDRVNKKQNKPIPTIPRPSQGAMTAARTAAASSEPQSRSRATVMTPNAALAARSSAGGQGAGPSGAPAGAANKGGRGSNTLKGIERLREAREQRRSEMEASRLEKKALMDKDPGNPNWEFRYLIEQERKILQLSPIRTFERGYMRNEQIIVCVRKRPINERELANKETDVLSVPSADRLILHQPRAKVDTTKYIENYSFQFDFAFDEEVPNELIYKYTCVPLIHSAFQGGNATCFAYGQTGSGKTFIMTGGGRPGAVKMKGIFALAAYDIFGLLPSKEIAEHGLSVSCSYFEIYGVKVYDLMSSKKPELKMVEDSNQAVQLLGLTETPVHSVDDVLNLIAFGDNNRMMGQTAVNAISSRSHAVFQIKLIKADGTTVHGMCSFIDLAGNERGIDNAAADRSTRLESADINKSLLALKECIRGLVRQTPHLPFRDSKLTQILRDSFVGSKKNRTCMIAMLSPGHQSCEHTLNTLRYAEAVKGLGAKRDALEKRTSSVTKGKRN</sequence>
<dbReference type="PRINTS" id="PR00380">
    <property type="entry name" value="KINESINHEAVY"/>
</dbReference>
<dbReference type="GO" id="GO:0007018">
    <property type="term" value="P:microtubule-based movement"/>
    <property type="evidence" value="ECO:0007669"/>
    <property type="project" value="InterPro"/>
</dbReference>